<dbReference type="InterPro" id="IPR001810">
    <property type="entry name" value="F-box_dom"/>
</dbReference>
<accession>A0A811BLG3</accession>
<proteinExistence type="predicted"/>
<evidence type="ECO:0000313" key="2">
    <source>
        <dbReference type="EMBL" id="BCU02809.1"/>
    </source>
</evidence>
<feature type="domain" description="F-box" evidence="1">
    <location>
        <begin position="34"/>
        <end position="80"/>
    </location>
</feature>
<dbReference type="EMBL" id="LC625835">
    <property type="protein sequence ID" value="BCU02809.1"/>
    <property type="molecule type" value="Genomic_DNA"/>
</dbReference>
<name>A0A811BLG3_9VIRU</name>
<dbReference type="Proteomes" id="UP001253637">
    <property type="component" value="Segment"/>
</dbReference>
<dbReference type="SUPFAM" id="SSF81383">
    <property type="entry name" value="F-box domain"/>
    <property type="match status" value="1"/>
</dbReference>
<reference evidence="2" key="1">
    <citation type="submission" date="2021-04" db="EMBL/GenBank/DDBJ databases">
        <title>Draft Genome Sequence of Pandoravirus japonicus, Isolated from the Sabaishi River of Niigata, Japan.</title>
        <authorList>
            <person name="Hosokawa N."/>
            <person name="Takahashi H."/>
            <person name="Aoki K."/>
            <person name="Takemura M."/>
        </authorList>
    </citation>
    <scope>NUCLEOTIDE SEQUENCE</scope>
</reference>
<dbReference type="SMART" id="SM00256">
    <property type="entry name" value="FBOX"/>
    <property type="match status" value="1"/>
</dbReference>
<dbReference type="Gene3D" id="1.20.1280.50">
    <property type="match status" value="1"/>
</dbReference>
<dbReference type="InterPro" id="IPR036047">
    <property type="entry name" value="F-box-like_dom_sf"/>
</dbReference>
<dbReference type="Pfam" id="PF12937">
    <property type="entry name" value="F-box-like"/>
    <property type="match status" value="1"/>
</dbReference>
<organism evidence="2 3">
    <name type="scientific">Pandoravirus japonicus</name>
    <dbReference type="NCBI Taxonomy" id="2823154"/>
    <lineage>
        <taxon>Viruses</taxon>
        <taxon>Pandoravirus</taxon>
    </lineage>
</organism>
<dbReference type="PROSITE" id="PS50181">
    <property type="entry name" value="FBOX"/>
    <property type="match status" value="1"/>
</dbReference>
<evidence type="ECO:0000313" key="3">
    <source>
        <dbReference type="Proteomes" id="UP001253637"/>
    </source>
</evidence>
<evidence type="ECO:0000259" key="1">
    <source>
        <dbReference type="PROSITE" id="PS50181"/>
    </source>
</evidence>
<protein>
    <submittedName>
        <fullName evidence="2">F-box domain containing protein</fullName>
    </submittedName>
</protein>
<sequence>MRTDSQMPSLGWRRKKARIAATPHARRTEEVPPRSARDALPDEVICLVLEACAQRDIGALAQTCRRMRRLCMDDTLWRCVYLCDFPPCRDVCLWVLGNEVDRLPVSLLDHVRHWLGRALDRDDDLSAVDPVDARVAQGIEHLTGASVEGVSRCVHHWPAVIQSRGHRWACASMVALDDGMATRRRFHANYTSGAPGVIVGFCTVQAPYTSTTPRTAAIEKKTGQTTARSIRPPTAAGRRARRRFCRARLGD</sequence>